<dbReference type="PROSITE" id="PS51257">
    <property type="entry name" value="PROKAR_LIPOPROTEIN"/>
    <property type="match status" value="1"/>
</dbReference>
<dbReference type="RefSeq" id="WP_380772316.1">
    <property type="nucleotide sequence ID" value="NZ_JBHUEO010000005.1"/>
</dbReference>
<sequence length="129" mass="14326">MTIRKLLACLLTALIMTGCAQKPEPEAEKVKAMEAEEVSEEKLTVRHHVQGNSLYVECFVPDISFSAKQSGKQLGKVLLYIDGQLYNEYSTAAFMVKNLPSGAHTFTVEIVNKDNRPLGMSRDFTATIE</sequence>
<keyword evidence="3" id="KW-1185">Reference proteome</keyword>
<reference evidence="3" key="1">
    <citation type="journal article" date="2019" name="Int. J. Syst. Evol. Microbiol.">
        <title>The Global Catalogue of Microorganisms (GCM) 10K type strain sequencing project: providing services to taxonomists for standard genome sequencing and annotation.</title>
        <authorList>
            <consortium name="The Broad Institute Genomics Platform"/>
            <consortium name="The Broad Institute Genome Sequencing Center for Infectious Disease"/>
            <person name="Wu L."/>
            <person name="Ma J."/>
        </authorList>
    </citation>
    <scope>NUCLEOTIDE SEQUENCE [LARGE SCALE GENOMIC DNA]</scope>
    <source>
        <strain evidence="3">CGMCC 1.12295</strain>
    </source>
</reference>
<organism evidence="2 3">
    <name type="scientific">Siminovitchia sediminis</name>
    <dbReference type="NCBI Taxonomy" id="1274353"/>
    <lineage>
        <taxon>Bacteria</taxon>
        <taxon>Bacillati</taxon>
        <taxon>Bacillota</taxon>
        <taxon>Bacilli</taxon>
        <taxon>Bacillales</taxon>
        <taxon>Bacillaceae</taxon>
        <taxon>Siminovitchia</taxon>
    </lineage>
</organism>
<evidence type="ECO:0008006" key="4">
    <source>
        <dbReference type="Google" id="ProtNLM"/>
    </source>
</evidence>
<evidence type="ECO:0000313" key="2">
    <source>
        <dbReference type="EMBL" id="MFD1705770.1"/>
    </source>
</evidence>
<evidence type="ECO:0000313" key="3">
    <source>
        <dbReference type="Proteomes" id="UP001597301"/>
    </source>
</evidence>
<dbReference type="EMBL" id="JBHUEO010000005">
    <property type="protein sequence ID" value="MFD1705770.1"/>
    <property type="molecule type" value="Genomic_DNA"/>
</dbReference>
<accession>A0ABW4KC45</accession>
<proteinExistence type="predicted"/>
<evidence type="ECO:0000256" key="1">
    <source>
        <dbReference type="SAM" id="SignalP"/>
    </source>
</evidence>
<feature type="chain" id="PRO_5047541483" description="Lipoprotein" evidence="1">
    <location>
        <begin position="21"/>
        <end position="129"/>
    </location>
</feature>
<keyword evidence="1" id="KW-0732">Signal</keyword>
<name>A0ABW4KC45_9BACI</name>
<dbReference type="Proteomes" id="UP001597301">
    <property type="component" value="Unassembled WGS sequence"/>
</dbReference>
<comment type="caution">
    <text evidence="2">The sequence shown here is derived from an EMBL/GenBank/DDBJ whole genome shotgun (WGS) entry which is preliminary data.</text>
</comment>
<gene>
    <name evidence="2" type="ORF">ACFSCZ_03280</name>
</gene>
<protein>
    <recommendedName>
        <fullName evidence="4">Lipoprotein</fullName>
    </recommendedName>
</protein>
<feature type="signal peptide" evidence="1">
    <location>
        <begin position="1"/>
        <end position="20"/>
    </location>
</feature>